<dbReference type="SFLD" id="SFLDG00002">
    <property type="entry name" value="C1.7:_P-type_atpase_like"/>
    <property type="match status" value="1"/>
</dbReference>
<feature type="transmembrane region" description="Helical" evidence="9">
    <location>
        <begin position="685"/>
        <end position="707"/>
    </location>
</feature>
<dbReference type="InterPro" id="IPR018303">
    <property type="entry name" value="ATPase_P-typ_P_site"/>
</dbReference>
<dbReference type="Gene3D" id="3.40.1110.10">
    <property type="entry name" value="Calcium-transporting ATPase, cytoplasmic domain N"/>
    <property type="match status" value="1"/>
</dbReference>
<dbReference type="EMBL" id="QVXO01000046">
    <property type="protein sequence ID" value="RPJ89191.1"/>
    <property type="molecule type" value="Genomic_DNA"/>
</dbReference>
<sequence>MAPPDHQRTLISISLDLIKDPMFALLLAGGGLYAILGAWHEAALLLLFVLVIFALTVGQSLRTAHALEALGRLAAPRALALRNGKRYWVASAELARGDSVLLAEGNRVPADGQLIDGEGLLVDESALTGEFQPVFKRIQATPGSGAEMLCGALVLSGTGVMRVDAVGDDTRLGALGQAMRQLTPERAPLESQTRHFILRFMWVGFILSLATWALYVHMRGGWFEGLLAGIALAMSLLPQDFPVIVTIFSAMEAKRIAGDGVLVRKLSVVETLGKTTVLCADKTGTMTTTTMAVRQLHVGSTSLDTSDLVGATGANPAPEVWNLAETLALASVPDSGDAMEDAFRSFAAELAVRPPAPSSLKLTKAYPFSSARLAVVHAWTAAPENFIRIACKGAPEAVFKLCRLTPDRQAELEAEVRRMAGEGLRVLAAASARWPASPLPDNPEDIPLQFAGLVGLENPLKEGVSRSVAACDDAGVRVLMLTGDHPATARAIARQAGIPADLVAEGDVLERESDERLSELVKRVSVYARVKPEQKLRLVQLLKQQGAIVAMTGDGVNDAPALRAAHVGIAMGGRGTDVAREAADLILTRDDFSDILNAIRQSRRLFDNLSKAIVYIVAAHVPIAGLVILPLLFGWPELLRPAHVAFLEIVIGPLCGLAFESVAGEPDLMRRPPLPVAKPLFSLRTFLLGFAQGLALLAAVGLLYGGLQQMQSPADSARATAFCALVLGNLALMINNRAPHRHHTGMWDGATRLAIASTLALLVLTLEWPALRRLFEFGPLDVRGWAAAWLVAATVWLVARGLRPLGQPLRTQKWLHCKTAR</sequence>
<dbReference type="PANTHER" id="PTHR43294">
    <property type="entry name" value="SODIUM/POTASSIUM-TRANSPORTING ATPASE SUBUNIT ALPHA"/>
    <property type="match status" value="1"/>
</dbReference>
<dbReference type="NCBIfam" id="TIGR01494">
    <property type="entry name" value="ATPase_P-type"/>
    <property type="match status" value="2"/>
</dbReference>
<dbReference type="GO" id="GO:0036376">
    <property type="term" value="P:sodium ion export across plasma membrane"/>
    <property type="evidence" value="ECO:0007669"/>
    <property type="project" value="TreeGrafter"/>
</dbReference>
<feature type="transmembrane region" description="Helical" evidence="9">
    <location>
        <begin position="719"/>
        <end position="738"/>
    </location>
</feature>
<feature type="transmembrane region" description="Helical" evidence="9">
    <location>
        <begin position="227"/>
        <end position="248"/>
    </location>
</feature>
<dbReference type="SUPFAM" id="SSF81653">
    <property type="entry name" value="Calcium ATPase, transduction domain A"/>
    <property type="match status" value="1"/>
</dbReference>
<dbReference type="InterPro" id="IPR008250">
    <property type="entry name" value="ATPase_P-typ_transduc_dom_A_sf"/>
</dbReference>
<dbReference type="PRINTS" id="PR00120">
    <property type="entry name" value="HATPASE"/>
</dbReference>
<dbReference type="Gene3D" id="2.70.150.10">
    <property type="entry name" value="Calcium-transporting ATPase, cytoplasmic transduction domain A"/>
    <property type="match status" value="1"/>
</dbReference>
<feature type="transmembrane region" description="Helical" evidence="9">
    <location>
        <begin position="645"/>
        <end position="664"/>
    </location>
</feature>
<dbReference type="GO" id="GO:0030007">
    <property type="term" value="P:intracellular potassium ion homeostasis"/>
    <property type="evidence" value="ECO:0007669"/>
    <property type="project" value="TreeGrafter"/>
</dbReference>
<dbReference type="Proteomes" id="UP000285324">
    <property type="component" value="Unassembled WGS sequence"/>
</dbReference>
<evidence type="ECO:0000256" key="2">
    <source>
        <dbReference type="ARBA" id="ARBA00005675"/>
    </source>
</evidence>
<name>A0A424W7K7_ALCXX</name>
<keyword evidence="7 9" id="KW-1133">Transmembrane helix</keyword>
<gene>
    <name evidence="12" type="ORF">DY367_24030</name>
</gene>
<feature type="transmembrane region" description="Helical" evidence="9">
    <location>
        <begin position="782"/>
        <end position="802"/>
    </location>
</feature>
<organism evidence="12 13">
    <name type="scientific">Alcaligenes xylosoxydans xylosoxydans</name>
    <name type="common">Achromobacter xylosoxidans</name>
    <dbReference type="NCBI Taxonomy" id="85698"/>
    <lineage>
        <taxon>Bacteria</taxon>
        <taxon>Pseudomonadati</taxon>
        <taxon>Pseudomonadota</taxon>
        <taxon>Betaproteobacteria</taxon>
        <taxon>Burkholderiales</taxon>
        <taxon>Alcaligenaceae</taxon>
        <taxon>Achromobacter</taxon>
    </lineage>
</organism>
<dbReference type="InterPro" id="IPR001757">
    <property type="entry name" value="P_typ_ATPase"/>
</dbReference>
<dbReference type="InterPro" id="IPR023298">
    <property type="entry name" value="ATPase_P-typ_TM_dom_sf"/>
</dbReference>
<dbReference type="SFLD" id="SFLDF00027">
    <property type="entry name" value="p-type_atpase"/>
    <property type="match status" value="1"/>
</dbReference>
<dbReference type="Pfam" id="PF00702">
    <property type="entry name" value="Hydrolase"/>
    <property type="match status" value="1"/>
</dbReference>
<comment type="caution">
    <text evidence="12">The sequence shown here is derived from an EMBL/GenBank/DDBJ whole genome shotgun (WGS) entry which is preliminary data.</text>
</comment>
<keyword evidence="8 9" id="KW-0472">Membrane</keyword>
<dbReference type="InterPro" id="IPR050510">
    <property type="entry name" value="Cation_transp_ATPase_P-type"/>
</dbReference>
<accession>A0A424W7K7</accession>
<evidence type="ECO:0000313" key="13">
    <source>
        <dbReference type="Proteomes" id="UP000285324"/>
    </source>
</evidence>
<dbReference type="GO" id="GO:0005391">
    <property type="term" value="F:P-type sodium:potassium-exchanging transporter activity"/>
    <property type="evidence" value="ECO:0007669"/>
    <property type="project" value="TreeGrafter"/>
</dbReference>
<dbReference type="Pfam" id="PF00122">
    <property type="entry name" value="E1-E2_ATPase"/>
    <property type="match status" value="1"/>
</dbReference>
<dbReference type="InterPro" id="IPR023299">
    <property type="entry name" value="ATPase_P-typ_cyto_dom_N"/>
</dbReference>
<dbReference type="SUPFAM" id="SSF81665">
    <property type="entry name" value="Calcium ATPase, transmembrane domain M"/>
    <property type="match status" value="1"/>
</dbReference>
<evidence type="ECO:0000259" key="10">
    <source>
        <dbReference type="Pfam" id="PF00122"/>
    </source>
</evidence>
<dbReference type="Pfam" id="PF00689">
    <property type="entry name" value="Cation_ATPase_C"/>
    <property type="match status" value="1"/>
</dbReference>
<evidence type="ECO:0000256" key="8">
    <source>
        <dbReference type="ARBA" id="ARBA00023136"/>
    </source>
</evidence>
<feature type="transmembrane region" description="Helical" evidence="9">
    <location>
        <begin position="612"/>
        <end position="633"/>
    </location>
</feature>
<proteinExistence type="inferred from homology"/>
<evidence type="ECO:0000256" key="9">
    <source>
        <dbReference type="SAM" id="Phobius"/>
    </source>
</evidence>
<dbReference type="Gene3D" id="3.40.50.1000">
    <property type="entry name" value="HAD superfamily/HAD-like"/>
    <property type="match status" value="1"/>
</dbReference>
<evidence type="ECO:0000256" key="5">
    <source>
        <dbReference type="ARBA" id="ARBA00022840"/>
    </source>
</evidence>
<dbReference type="GO" id="GO:0006883">
    <property type="term" value="P:intracellular sodium ion homeostasis"/>
    <property type="evidence" value="ECO:0007669"/>
    <property type="project" value="TreeGrafter"/>
</dbReference>
<comment type="subcellular location">
    <subcellularLocation>
        <location evidence="1">Membrane</location>
        <topology evidence="1">Multi-pass membrane protein</topology>
    </subcellularLocation>
</comment>
<dbReference type="PANTHER" id="PTHR43294:SF20">
    <property type="entry name" value="P-TYPE ATPASE"/>
    <property type="match status" value="1"/>
</dbReference>
<dbReference type="GO" id="GO:0016887">
    <property type="term" value="F:ATP hydrolysis activity"/>
    <property type="evidence" value="ECO:0007669"/>
    <property type="project" value="InterPro"/>
</dbReference>
<evidence type="ECO:0000256" key="3">
    <source>
        <dbReference type="ARBA" id="ARBA00022692"/>
    </source>
</evidence>
<feature type="transmembrane region" description="Helical" evidence="9">
    <location>
        <begin position="196"/>
        <end position="215"/>
    </location>
</feature>
<feature type="transmembrane region" description="Helical" evidence="9">
    <location>
        <begin position="750"/>
        <end position="770"/>
    </location>
</feature>
<keyword evidence="5" id="KW-0067">ATP-binding</keyword>
<evidence type="ECO:0000256" key="4">
    <source>
        <dbReference type="ARBA" id="ARBA00022741"/>
    </source>
</evidence>
<dbReference type="GO" id="GO:0005886">
    <property type="term" value="C:plasma membrane"/>
    <property type="evidence" value="ECO:0007669"/>
    <property type="project" value="TreeGrafter"/>
</dbReference>
<dbReference type="InterPro" id="IPR059000">
    <property type="entry name" value="ATPase_P-type_domA"/>
</dbReference>
<evidence type="ECO:0000256" key="6">
    <source>
        <dbReference type="ARBA" id="ARBA00022967"/>
    </source>
</evidence>
<dbReference type="Gene3D" id="1.20.1110.10">
    <property type="entry name" value="Calcium-transporting ATPase, transmembrane domain"/>
    <property type="match status" value="1"/>
</dbReference>
<comment type="similarity">
    <text evidence="2">Belongs to the cation transport ATPase (P-type) (TC 3.A.3) family. Type IIA subfamily.</text>
</comment>
<evidence type="ECO:0000256" key="1">
    <source>
        <dbReference type="ARBA" id="ARBA00004141"/>
    </source>
</evidence>
<dbReference type="SUPFAM" id="SSF81660">
    <property type="entry name" value="Metal cation-transporting ATPase, ATP-binding domain N"/>
    <property type="match status" value="1"/>
</dbReference>
<evidence type="ECO:0000256" key="7">
    <source>
        <dbReference type="ARBA" id="ARBA00022989"/>
    </source>
</evidence>
<dbReference type="GO" id="GO:1990573">
    <property type="term" value="P:potassium ion import across plasma membrane"/>
    <property type="evidence" value="ECO:0007669"/>
    <property type="project" value="TreeGrafter"/>
</dbReference>
<dbReference type="OrthoDB" id="9814270at2"/>
<feature type="domain" description="Cation-transporting P-type ATPase C-terminal" evidence="11">
    <location>
        <begin position="637"/>
        <end position="799"/>
    </location>
</feature>
<keyword evidence="3 9" id="KW-0812">Transmembrane</keyword>
<feature type="domain" description="P-type ATPase A" evidence="10">
    <location>
        <begin position="73"/>
        <end position="179"/>
    </location>
</feature>
<evidence type="ECO:0000313" key="12">
    <source>
        <dbReference type="EMBL" id="RPJ89191.1"/>
    </source>
</evidence>
<dbReference type="InterPro" id="IPR006068">
    <property type="entry name" value="ATPase_P-typ_cation-transptr_C"/>
</dbReference>
<protein>
    <submittedName>
        <fullName evidence="12">Cation-translocating P-type ATPase</fullName>
    </submittedName>
</protein>
<dbReference type="RefSeq" id="WP_118933814.1">
    <property type="nucleotide sequence ID" value="NZ_CP061008.1"/>
</dbReference>
<dbReference type="GO" id="GO:0005524">
    <property type="term" value="F:ATP binding"/>
    <property type="evidence" value="ECO:0007669"/>
    <property type="project" value="UniProtKB-KW"/>
</dbReference>
<dbReference type="InterPro" id="IPR044492">
    <property type="entry name" value="P_typ_ATPase_HD_dom"/>
</dbReference>
<evidence type="ECO:0000259" key="11">
    <source>
        <dbReference type="Pfam" id="PF00689"/>
    </source>
</evidence>
<keyword evidence="4" id="KW-0547">Nucleotide-binding</keyword>
<dbReference type="AlphaFoldDB" id="A0A424W7K7"/>
<dbReference type="PRINTS" id="PR00119">
    <property type="entry name" value="CATATPASE"/>
</dbReference>
<dbReference type="SFLD" id="SFLDS00003">
    <property type="entry name" value="Haloacid_Dehalogenase"/>
    <property type="match status" value="1"/>
</dbReference>
<dbReference type="InterPro" id="IPR023214">
    <property type="entry name" value="HAD_sf"/>
</dbReference>
<dbReference type="GO" id="GO:1902600">
    <property type="term" value="P:proton transmembrane transport"/>
    <property type="evidence" value="ECO:0007669"/>
    <property type="project" value="TreeGrafter"/>
</dbReference>
<dbReference type="PROSITE" id="PS00154">
    <property type="entry name" value="ATPASE_E1_E2"/>
    <property type="match status" value="1"/>
</dbReference>
<dbReference type="SUPFAM" id="SSF56784">
    <property type="entry name" value="HAD-like"/>
    <property type="match status" value="1"/>
</dbReference>
<keyword evidence="6" id="KW-1278">Translocase</keyword>
<dbReference type="InterPro" id="IPR036412">
    <property type="entry name" value="HAD-like_sf"/>
</dbReference>
<reference evidence="12 13" key="1">
    <citation type="submission" date="2018-08" db="EMBL/GenBank/DDBJ databases">
        <title>Achromobacter xylosoxidans Genome sequencing and assembly.</title>
        <authorList>
            <person name="Wang R."/>
            <person name="Rensing C."/>
            <person name="Li Y."/>
        </authorList>
    </citation>
    <scope>NUCLEOTIDE SEQUENCE [LARGE SCALE GENOMIC DNA]</scope>
    <source>
        <strain evidence="12 13">GD003A</strain>
    </source>
</reference>